<name>A0ABP3LAK8_9BACI</name>
<evidence type="ECO:0000313" key="1">
    <source>
        <dbReference type="EMBL" id="GAA0496789.1"/>
    </source>
</evidence>
<organism evidence="1 2">
    <name type="scientific">Salinibacillus aidingensis</name>
    <dbReference type="NCBI Taxonomy" id="237684"/>
    <lineage>
        <taxon>Bacteria</taxon>
        <taxon>Bacillati</taxon>
        <taxon>Bacillota</taxon>
        <taxon>Bacilli</taxon>
        <taxon>Bacillales</taxon>
        <taxon>Bacillaceae</taxon>
        <taxon>Salinibacillus</taxon>
    </lineage>
</organism>
<proteinExistence type="predicted"/>
<gene>
    <name evidence="1" type="ORF">GCM10008986_24650</name>
</gene>
<protein>
    <recommendedName>
        <fullName evidence="3">Helix-turn-helix domain-containing protein</fullName>
    </recommendedName>
</protein>
<keyword evidence="2" id="KW-1185">Reference proteome</keyword>
<accession>A0ABP3LAK8</accession>
<comment type="caution">
    <text evidence="1">The sequence shown here is derived from an EMBL/GenBank/DDBJ whole genome shotgun (WGS) entry which is preliminary data.</text>
</comment>
<dbReference type="EMBL" id="BAAADO010000005">
    <property type="protein sequence ID" value="GAA0496789.1"/>
    <property type="molecule type" value="Genomic_DNA"/>
</dbReference>
<dbReference type="RefSeq" id="WP_343841562.1">
    <property type="nucleotide sequence ID" value="NZ_BAAADO010000005.1"/>
</dbReference>
<evidence type="ECO:0008006" key="3">
    <source>
        <dbReference type="Google" id="ProtNLM"/>
    </source>
</evidence>
<sequence>MARKKEYTTWESLPDTITAQQIADFLIISRRRVYELFKLPVEHGGIPYFSIGITKRVQKEDFKQWIVRRKEEKTNFKL</sequence>
<evidence type="ECO:0000313" key="2">
    <source>
        <dbReference type="Proteomes" id="UP001500880"/>
    </source>
</evidence>
<dbReference type="Proteomes" id="UP001500880">
    <property type="component" value="Unassembled WGS sequence"/>
</dbReference>
<reference evidence="2" key="1">
    <citation type="journal article" date="2019" name="Int. J. Syst. Evol. Microbiol.">
        <title>The Global Catalogue of Microorganisms (GCM) 10K type strain sequencing project: providing services to taxonomists for standard genome sequencing and annotation.</title>
        <authorList>
            <consortium name="The Broad Institute Genomics Platform"/>
            <consortium name="The Broad Institute Genome Sequencing Center for Infectious Disease"/>
            <person name="Wu L."/>
            <person name="Ma J."/>
        </authorList>
    </citation>
    <scope>NUCLEOTIDE SEQUENCE [LARGE SCALE GENOMIC DNA]</scope>
    <source>
        <strain evidence="2">JCM 12389</strain>
    </source>
</reference>